<sequence>MAAVPPTRDSTNPSTLNRSGYKVSITLPASAEHMESSHTVDEVQTSTSQSLQTQQPPSTSFAPQHLFPSMACSPGILTYAPAPGDVDFSIEESSWRNFDHLDEMNTADMDLMSPPLINQRQDVISEPFMSLDSRFNSFEYFDPFFLPLHTTFELDGRLDDLSNQGSAVYIADGDTSIGEQMYAARDPGTRRSKTIQLSQSGKQGPPSWLQNLNPNIQHHDIDIVNYFLNLFMAGMAPAFPTFERFRVTSSTLPDLILAMAAVGGLLSTIEGSFTIARSMYTDARRLLFSRAYFQDAQNPSQAISVVQTAHLLTQTRLQGNMACSTSAVRLAKVKKAMSGGQLLVFLESSRLLTSSRLVNSLYMLESYRVMLLQRPPNLYPTFATLEHAITPEGASAQSSTCSSVTDATILLRTLLTPHMDCDESLKPLDSMFSLTYLTVLSWHTRGQSTSDPASDSLWKRSLVELALHRWQIKTGSTTVELAPWKQLLFHLAFVNMHVDFTLIHSLVRAYAHSFKHSGSAHTALRSWRQSSSCEVALWHAAELVALAKDQTIFTRQSMTDGAALHPVNTRLTESPHVCVGIYMATVVLWAGEVIQNTPNRGYARSTLETGIHILSCLNVRMSLVLRNVLRHLAVVNMIDHESNG</sequence>
<evidence type="ECO:0000313" key="3">
    <source>
        <dbReference type="Proteomes" id="UP000053342"/>
    </source>
</evidence>
<dbReference type="Proteomes" id="UP000053342">
    <property type="component" value="Unassembled WGS sequence"/>
</dbReference>
<dbReference type="VEuPathDB" id="FungiDB:PV06_07540"/>
<name>A0A0D2DB48_9EURO</name>
<proteinExistence type="predicted"/>
<feature type="compositionally biased region" description="Polar residues" evidence="1">
    <location>
        <begin position="8"/>
        <end position="18"/>
    </location>
</feature>
<gene>
    <name evidence="2" type="ORF">PV06_07540</name>
</gene>
<protein>
    <recommendedName>
        <fullName evidence="4">Transcription factor domain-containing protein</fullName>
    </recommendedName>
</protein>
<reference evidence="2 3" key="1">
    <citation type="submission" date="2015-01" db="EMBL/GenBank/DDBJ databases">
        <title>The Genome Sequence of Exophiala oligosperma CBS72588.</title>
        <authorList>
            <consortium name="The Broad Institute Genomics Platform"/>
            <person name="Cuomo C."/>
            <person name="de Hoog S."/>
            <person name="Gorbushina A."/>
            <person name="Stielow B."/>
            <person name="Teixiera M."/>
            <person name="Abouelleil A."/>
            <person name="Chapman S.B."/>
            <person name="Priest M."/>
            <person name="Young S.K."/>
            <person name="Wortman J."/>
            <person name="Nusbaum C."/>
            <person name="Birren B."/>
        </authorList>
    </citation>
    <scope>NUCLEOTIDE SEQUENCE [LARGE SCALE GENOMIC DNA]</scope>
    <source>
        <strain evidence="2 3">CBS 72588</strain>
    </source>
</reference>
<feature type="compositionally biased region" description="Basic and acidic residues" evidence="1">
    <location>
        <begin position="32"/>
        <end position="41"/>
    </location>
</feature>
<accession>A0A0D2DB48</accession>
<dbReference type="GeneID" id="27359614"/>
<evidence type="ECO:0000313" key="2">
    <source>
        <dbReference type="EMBL" id="KIW40333.1"/>
    </source>
</evidence>
<dbReference type="OrthoDB" id="10018191at2759"/>
<keyword evidence="3" id="KW-1185">Reference proteome</keyword>
<dbReference type="AlphaFoldDB" id="A0A0D2DB48"/>
<evidence type="ECO:0000256" key="1">
    <source>
        <dbReference type="SAM" id="MobiDB-lite"/>
    </source>
</evidence>
<feature type="region of interest" description="Disordered" evidence="1">
    <location>
        <begin position="1"/>
        <end position="65"/>
    </location>
</feature>
<dbReference type="RefSeq" id="XP_016260549.1">
    <property type="nucleotide sequence ID" value="XM_016408795.1"/>
</dbReference>
<dbReference type="STRING" id="215243.A0A0D2DB48"/>
<dbReference type="HOGENOM" id="CLU_425143_0_0_1"/>
<dbReference type="EMBL" id="KN847338">
    <property type="protein sequence ID" value="KIW40333.1"/>
    <property type="molecule type" value="Genomic_DNA"/>
</dbReference>
<organism evidence="2 3">
    <name type="scientific">Exophiala oligosperma</name>
    <dbReference type="NCBI Taxonomy" id="215243"/>
    <lineage>
        <taxon>Eukaryota</taxon>
        <taxon>Fungi</taxon>
        <taxon>Dikarya</taxon>
        <taxon>Ascomycota</taxon>
        <taxon>Pezizomycotina</taxon>
        <taxon>Eurotiomycetes</taxon>
        <taxon>Chaetothyriomycetidae</taxon>
        <taxon>Chaetothyriales</taxon>
        <taxon>Herpotrichiellaceae</taxon>
        <taxon>Exophiala</taxon>
    </lineage>
</organism>
<evidence type="ECO:0008006" key="4">
    <source>
        <dbReference type="Google" id="ProtNLM"/>
    </source>
</evidence>
<feature type="compositionally biased region" description="Low complexity" evidence="1">
    <location>
        <begin position="44"/>
        <end position="60"/>
    </location>
</feature>